<feature type="disulfide bond" description="Redox-active" evidence="5">
    <location>
        <begin position="35"/>
        <end position="38"/>
    </location>
</feature>
<feature type="site" description="Contributes to redox potential value" evidence="4">
    <location>
        <position position="36"/>
    </location>
</feature>
<dbReference type="FunFam" id="3.40.30.10:FF:000245">
    <property type="entry name" value="Thioredoxin"/>
    <property type="match status" value="1"/>
</dbReference>
<feature type="site" description="Deprotonates C-terminal active site Cys" evidence="4">
    <location>
        <position position="29"/>
    </location>
</feature>
<dbReference type="EMBL" id="KZ826332">
    <property type="protein sequence ID" value="PYI08850.1"/>
    <property type="molecule type" value="Genomic_DNA"/>
</dbReference>
<dbReference type="PROSITE" id="PS51352">
    <property type="entry name" value="THIOREDOXIN_2"/>
    <property type="match status" value="1"/>
</dbReference>
<dbReference type="Pfam" id="PF00085">
    <property type="entry name" value="Thioredoxin"/>
    <property type="match status" value="1"/>
</dbReference>
<evidence type="ECO:0000256" key="4">
    <source>
        <dbReference type="PIRSR" id="PIRSR000077-1"/>
    </source>
</evidence>
<feature type="active site" description="Nucleophile" evidence="4">
    <location>
        <position position="38"/>
    </location>
</feature>
<evidence type="ECO:0000256" key="2">
    <source>
        <dbReference type="ARBA" id="ARBA00023157"/>
    </source>
</evidence>
<accession>A0A319EGW2</accession>
<dbReference type="SUPFAM" id="SSF52833">
    <property type="entry name" value="Thioredoxin-like"/>
    <property type="match status" value="1"/>
</dbReference>
<dbReference type="Gene3D" id="3.40.30.10">
    <property type="entry name" value="Glutaredoxin"/>
    <property type="match status" value="1"/>
</dbReference>
<dbReference type="VEuPathDB" id="FungiDB:BO78DRAFT_395436"/>
<protein>
    <recommendedName>
        <fullName evidence="3">Thioredoxin</fullName>
    </recommendedName>
</protein>
<dbReference type="InterPro" id="IPR017937">
    <property type="entry name" value="Thioredoxin_CS"/>
</dbReference>
<evidence type="ECO:0000313" key="7">
    <source>
        <dbReference type="EMBL" id="PYI08850.1"/>
    </source>
</evidence>
<dbReference type="AlphaFoldDB" id="A0A319EGW2"/>
<feature type="domain" description="Thioredoxin" evidence="6">
    <location>
        <begin position="1"/>
        <end position="109"/>
    </location>
</feature>
<dbReference type="CDD" id="cd02947">
    <property type="entry name" value="TRX_family"/>
    <property type="match status" value="1"/>
</dbReference>
<evidence type="ECO:0000313" key="8">
    <source>
        <dbReference type="Proteomes" id="UP000248423"/>
    </source>
</evidence>
<evidence type="ECO:0000256" key="3">
    <source>
        <dbReference type="PIRNR" id="PIRNR000077"/>
    </source>
</evidence>
<organism evidence="7 8">
    <name type="scientific">Aspergillus sclerotiicarbonarius (strain CBS 121057 / IBT 28362)</name>
    <dbReference type="NCBI Taxonomy" id="1448318"/>
    <lineage>
        <taxon>Eukaryota</taxon>
        <taxon>Fungi</taxon>
        <taxon>Dikarya</taxon>
        <taxon>Ascomycota</taxon>
        <taxon>Pezizomycotina</taxon>
        <taxon>Eurotiomycetes</taxon>
        <taxon>Eurotiomycetidae</taxon>
        <taxon>Eurotiales</taxon>
        <taxon>Aspergillaceae</taxon>
        <taxon>Aspergillus</taxon>
        <taxon>Aspergillus subgen. Circumdati</taxon>
    </lineage>
</organism>
<feature type="site" description="Contributes to redox potential value" evidence="4">
    <location>
        <position position="37"/>
    </location>
</feature>
<dbReference type="OrthoDB" id="10263751at2759"/>
<evidence type="ECO:0000256" key="5">
    <source>
        <dbReference type="PIRSR" id="PIRSR000077-4"/>
    </source>
</evidence>
<dbReference type="NCBIfam" id="TIGR01068">
    <property type="entry name" value="thioredoxin"/>
    <property type="match status" value="1"/>
</dbReference>
<evidence type="ECO:0000259" key="6">
    <source>
        <dbReference type="PROSITE" id="PS51352"/>
    </source>
</evidence>
<keyword evidence="5" id="KW-0676">Redox-active center</keyword>
<dbReference type="STRING" id="1448318.A0A319EGW2"/>
<dbReference type="GO" id="GO:0015035">
    <property type="term" value="F:protein-disulfide reductase activity"/>
    <property type="evidence" value="ECO:0007669"/>
    <property type="project" value="InterPro"/>
</dbReference>
<gene>
    <name evidence="7" type="ORF">BO78DRAFT_395436</name>
</gene>
<reference evidence="7 8" key="1">
    <citation type="submission" date="2018-02" db="EMBL/GenBank/DDBJ databases">
        <title>The genomes of Aspergillus section Nigri reveals drivers in fungal speciation.</title>
        <authorList>
            <consortium name="DOE Joint Genome Institute"/>
            <person name="Vesth T.C."/>
            <person name="Nybo J."/>
            <person name="Theobald S."/>
            <person name="Brandl J."/>
            <person name="Frisvad J.C."/>
            <person name="Nielsen K.F."/>
            <person name="Lyhne E.K."/>
            <person name="Kogle M.E."/>
            <person name="Kuo A."/>
            <person name="Riley R."/>
            <person name="Clum A."/>
            <person name="Nolan M."/>
            <person name="Lipzen A."/>
            <person name="Salamov A."/>
            <person name="Henrissat B."/>
            <person name="Wiebenga A."/>
            <person name="De vries R.P."/>
            <person name="Grigoriev I.V."/>
            <person name="Mortensen U.H."/>
            <person name="Andersen M.R."/>
            <person name="Baker S.E."/>
        </authorList>
    </citation>
    <scope>NUCLEOTIDE SEQUENCE [LARGE SCALE GENOMIC DNA]</scope>
    <source>
        <strain evidence="7 8">CBS 121057</strain>
    </source>
</reference>
<dbReference type="Proteomes" id="UP000248423">
    <property type="component" value="Unassembled WGS sequence"/>
</dbReference>
<proteinExistence type="inferred from homology"/>
<dbReference type="InterPro" id="IPR005746">
    <property type="entry name" value="Thioredoxin"/>
</dbReference>
<dbReference type="PANTHER" id="PTHR46115">
    <property type="entry name" value="THIOREDOXIN-LIKE PROTEIN 1"/>
    <property type="match status" value="1"/>
</dbReference>
<dbReference type="InterPro" id="IPR013766">
    <property type="entry name" value="Thioredoxin_domain"/>
</dbReference>
<dbReference type="PRINTS" id="PR00421">
    <property type="entry name" value="THIOREDOXIN"/>
</dbReference>
<name>A0A319EGW2_ASPSB</name>
<feature type="active site" description="Nucleophile" evidence="4">
    <location>
        <position position="35"/>
    </location>
</feature>
<evidence type="ECO:0000256" key="1">
    <source>
        <dbReference type="ARBA" id="ARBA00008987"/>
    </source>
</evidence>
<keyword evidence="2 5" id="KW-1015">Disulfide bond</keyword>
<keyword evidence="8" id="KW-1185">Reference proteome</keyword>
<dbReference type="InterPro" id="IPR036249">
    <property type="entry name" value="Thioredoxin-like_sf"/>
</dbReference>
<dbReference type="PIRSF" id="PIRSF000077">
    <property type="entry name" value="Thioredoxin"/>
    <property type="match status" value="1"/>
</dbReference>
<sequence>MDHGNVQNITSKAEFAEKVLNAKGPVVVDCFATWCGPCKAIAPKVAEFSKTYDTAKFYQIDVDDLSEVAAELGVRAMPTFMLFKDGEKVDELTGANPKGLELKVQSLLA</sequence>
<comment type="similarity">
    <text evidence="1 3">Belongs to the thioredoxin family.</text>
</comment>
<dbReference type="PROSITE" id="PS00194">
    <property type="entry name" value="THIOREDOXIN_1"/>
    <property type="match status" value="1"/>
</dbReference>